<accession>A0A016QKB0</accession>
<comment type="caution">
    <text evidence="1">The sequence shown here is derived from an EMBL/GenBank/DDBJ whole genome shotgun (WGS) entry which is preliminary data.</text>
</comment>
<dbReference type="AlphaFoldDB" id="A0A016QKB0"/>
<proteinExistence type="predicted"/>
<dbReference type="RefSeq" id="WP_034360843.1">
    <property type="nucleotide sequence ID" value="NZ_JHAC01000093.1"/>
</dbReference>
<protein>
    <submittedName>
        <fullName evidence="1">Uncharacterized protein</fullName>
    </submittedName>
</protein>
<name>A0A016QKB0_9DEIO</name>
<evidence type="ECO:0000313" key="1">
    <source>
        <dbReference type="EMBL" id="EYB66327.1"/>
    </source>
</evidence>
<keyword evidence="2" id="KW-1185">Reference proteome</keyword>
<dbReference type="EMBL" id="JHAC01000093">
    <property type="protein sequence ID" value="EYB66327.1"/>
    <property type="molecule type" value="Genomic_DNA"/>
</dbReference>
<reference evidence="1 2" key="1">
    <citation type="submission" date="2014-03" db="EMBL/GenBank/DDBJ databases">
        <title>Draft genome sequence of Deinococcus phoenicis 1P10ME.</title>
        <authorList>
            <person name="Stepanov V.G."/>
            <person name="Vaishampayan P."/>
            <person name="Venkateswaran K."/>
            <person name="Fox G.E."/>
        </authorList>
    </citation>
    <scope>NUCLEOTIDE SEQUENCE [LARGE SCALE GENOMIC DNA]</scope>
    <source>
        <strain evidence="1 2">1P10ME</strain>
    </source>
</reference>
<gene>
    <name evidence="1" type="ORF">DEIPH_ctg139orf0044</name>
</gene>
<evidence type="ECO:0000313" key="2">
    <source>
        <dbReference type="Proteomes" id="UP000020492"/>
    </source>
</evidence>
<sequence length="62" mass="6698">MLARNRLPEIKQEHQPLGVLLGLALTVLLGSLSGFAPEVGLSFAGVALLHLEPRSCPPRRTR</sequence>
<organism evidence="1 2">
    <name type="scientific">Deinococcus phoenicis</name>
    <dbReference type="NCBI Taxonomy" id="1476583"/>
    <lineage>
        <taxon>Bacteria</taxon>
        <taxon>Thermotogati</taxon>
        <taxon>Deinococcota</taxon>
        <taxon>Deinococci</taxon>
        <taxon>Deinococcales</taxon>
        <taxon>Deinococcaceae</taxon>
        <taxon>Deinococcus</taxon>
    </lineage>
</organism>
<dbReference type="Proteomes" id="UP000020492">
    <property type="component" value="Unassembled WGS sequence"/>
</dbReference>
<dbReference type="PATRIC" id="fig|1476583.3.peg.3564"/>